<sequence length="63" mass="6848">MHGHDDAQDDAAGGQHDSMHMNWQGRGWLGQVAHGSTTQGQDRSGARDDLAQRARQTGSRHAQ</sequence>
<gene>
    <name evidence="2" type="ORF">E2562_000198</name>
</gene>
<dbReference type="Proteomes" id="UP000479710">
    <property type="component" value="Unassembled WGS sequence"/>
</dbReference>
<feature type="compositionally biased region" description="Polar residues" evidence="1">
    <location>
        <begin position="54"/>
        <end position="63"/>
    </location>
</feature>
<feature type="region of interest" description="Disordered" evidence="1">
    <location>
        <begin position="1"/>
        <end position="63"/>
    </location>
</feature>
<proteinExistence type="predicted"/>
<name>A0A6G1DAX7_9ORYZ</name>
<evidence type="ECO:0000313" key="2">
    <source>
        <dbReference type="EMBL" id="KAF0909888.1"/>
    </source>
</evidence>
<dbReference type="AlphaFoldDB" id="A0A6G1DAX7"/>
<dbReference type="EMBL" id="SPHZ02000006">
    <property type="protein sequence ID" value="KAF0909888.1"/>
    <property type="molecule type" value="Genomic_DNA"/>
</dbReference>
<organism evidence="2 3">
    <name type="scientific">Oryza meyeriana var. granulata</name>
    <dbReference type="NCBI Taxonomy" id="110450"/>
    <lineage>
        <taxon>Eukaryota</taxon>
        <taxon>Viridiplantae</taxon>
        <taxon>Streptophyta</taxon>
        <taxon>Embryophyta</taxon>
        <taxon>Tracheophyta</taxon>
        <taxon>Spermatophyta</taxon>
        <taxon>Magnoliopsida</taxon>
        <taxon>Liliopsida</taxon>
        <taxon>Poales</taxon>
        <taxon>Poaceae</taxon>
        <taxon>BOP clade</taxon>
        <taxon>Oryzoideae</taxon>
        <taxon>Oryzeae</taxon>
        <taxon>Oryzinae</taxon>
        <taxon>Oryza</taxon>
        <taxon>Oryza meyeriana</taxon>
    </lineage>
</organism>
<evidence type="ECO:0000256" key="1">
    <source>
        <dbReference type="SAM" id="MobiDB-lite"/>
    </source>
</evidence>
<keyword evidence="3" id="KW-1185">Reference proteome</keyword>
<comment type="caution">
    <text evidence="2">The sequence shown here is derived from an EMBL/GenBank/DDBJ whole genome shotgun (WGS) entry which is preliminary data.</text>
</comment>
<protein>
    <submittedName>
        <fullName evidence="2">Uncharacterized protein</fullName>
    </submittedName>
</protein>
<accession>A0A6G1DAX7</accession>
<reference evidence="2 3" key="1">
    <citation type="submission" date="2019-11" db="EMBL/GenBank/DDBJ databases">
        <title>Whole genome sequence of Oryza granulata.</title>
        <authorList>
            <person name="Li W."/>
        </authorList>
    </citation>
    <scope>NUCLEOTIDE SEQUENCE [LARGE SCALE GENOMIC DNA]</scope>
    <source>
        <strain evidence="3">cv. Menghai</strain>
        <tissue evidence="2">Leaf</tissue>
    </source>
</reference>
<evidence type="ECO:0000313" key="3">
    <source>
        <dbReference type="Proteomes" id="UP000479710"/>
    </source>
</evidence>